<evidence type="ECO:0000313" key="3">
    <source>
        <dbReference type="EMBL" id="TLD41459.1"/>
    </source>
</evidence>
<name>A0A533QAT1_9BACT</name>
<gene>
    <name evidence="3" type="ORF">JETT_2255</name>
</gene>
<dbReference type="PANTHER" id="PTHR35601:SF1">
    <property type="entry name" value="TOXIN RELE"/>
    <property type="match status" value="1"/>
</dbReference>
<comment type="caution">
    <text evidence="3">The sequence shown here is derived from an EMBL/GenBank/DDBJ whole genome shotgun (WGS) entry which is preliminary data.</text>
</comment>
<dbReference type="AlphaFoldDB" id="A0A533QAT1"/>
<dbReference type="Pfam" id="PF05016">
    <property type="entry name" value="ParE_toxin"/>
    <property type="match status" value="1"/>
</dbReference>
<reference evidence="3 4" key="1">
    <citation type="submission" date="2019-04" db="EMBL/GenBank/DDBJ databases">
        <title>Genome of a novel bacterium Candidatus Jettenia ecosi reconstructed from metagenome of an anammox bioreactor.</title>
        <authorList>
            <person name="Mardanov A.V."/>
            <person name="Beletsky A.V."/>
            <person name="Ravin N.V."/>
            <person name="Botchkova E.A."/>
            <person name="Litti Y.V."/>
            <person name="Nozhevnikova A.N."/>
        </authorList>
    </citation>
    <scope>NUCLEOTIDE SEQUENCE [LARGE SCALE GENOMIC DNA]</scope>
    <source>
        <strain evidence="3">J2</strain>
    </source>
</reference>
<keyword evidence="2" id="KW-1277">Toxin-antitoxin system</keyword>
<proteinExistence type="inferred from homology"/>
<dbReference type="Gene3D" id="3.30.2310.20">
    <property type="entry name" value="RelE-like"/>
    <property type="match status" value="1"/>
</dbReference>
<evidence type="ECO:0000313" key="4">
    <source>
        <dbReference type="Proteomes" id="UP000319783"/>
    </source>
</evidence>
<dbReference type="PANTHER" id="PTHR35601">
    <property type="entry name" value="TOXIN RELE"/>
    <property type="match status" value="1"/>
</dbReference>
<dbReference type="SUPFAM" id="SSF143011">
    <property type="entry name" value="RelE-like"/>
    <property type="match status" value="1"/>
</dbReference>
<protein>
    <submittedName>
        <fullName evidence="3">RelE/StbE replicon stabilization toxin</fullName>
    </submittedName>
</protein>
<dbReference type="InterPro" id="IPR035093">
    <property type="entry name" value="RelE/ParE_toxin_dom_sf"/>
</dbReference>
<dbReference type="EMBL" id="SULG01000047">
    <property type="protein sequence ID" value="TLD41459.1"/>
    <property type="molecule type" value="Genomic_DNA"/>
</dbReference>
<sequence length="87" mass="10185">MNKYSVTILPKAIDELSKIDKPMAKRITDKLAWFSKNIEVVELLPLRSELSGLYKLKVGAYRVIYELDQSKRIVIVHKIGHRRDIYK</sequence>
<organism evidence="3 4">
    <name type="scientific">Candidatus Jettenia ecosi</name>
    <dbReference type="NCBI Taxonomy" id="2494326"/>
    <lineage>
        <taxon>Bacteria</taxon>
        <taxon>Pseudomonadati</taxon>
        <taxon>Planctomycetota</taxon>
        <taxon>Candidatus Brocadiia</taxon>
        <taxon>Candidatus Brocadiales</taxon>
        <taxon>Candidatus Brocadiaceae</taxon>
        <taxon>Candidatus Jettenia</taxon>
    </lineage>
</organism>
<comment type="similarity">
    <text evidence="1">Belongs to the RelE toxin family.</text>
</comment>
<accession>A0A533QAT1</accession>
<evidence type="ECO:0000256" key="2">
    <source>
        <dbReference type="ARBA" id="ARBA00022649"/>
    </source>
</evidence>
<dbReference type="Proteomes" id="UP000319783">
    <property type="component" value="Unassembled WGS sequence"/>
</dbReference>
<evidence type="ECO:0000256" key="1">
    <source>
        <dbReference type="ARBA" id="ARBA00006226"/>
    </source>
</evidence>
<dbReference type="InterPro" id="IPR007712">
    <property type="entry name" value="RelE/ParE_toxin"/>
</dbReference>